<dbReference type="RefSeq" id="WP_097012132.1">
    <property type="nucleotide sequence ID" value="NZ_LT907975.1"/>
</dbReference>
<feature type="transmembrane region" description="Helical" evidence="5">
    <location>
        <begin position="153"/>
        <end position="175"/>
    </location>
</feature>
<feature type="transmembrane region" description="Helical" evidence="5">
    <location>
        <begin position="211"/>
        <end position="228"/>
    </location>
</feature>
<feature type="domain" description="EamA" evidence="6">
    <location>
        <begin position="8"/>
        <end position="136"/>
    </location>
</feature>
<feature type="transmembrane region" description="Helical" evidence="5">
    <location>
        <begin position="95"/>
        <end position="114"/>
    </location>
</feature>
<dbReference type="KEGG" id="pprf:DPRO_2323"/>
<accession>A0A2C8FB21</accession>
<dbReference type="PANTHER" id="PTHR22911:SF6">
    <property type="entry name" value="SOLUTE CARRIER FAMILY 35 MEMBER G1"/>
    <property type="match status" value="1"/>
</dbReference>
<feature type="transmembrane region" description="Helical" evidence="5">
    <location>
        <begin position="182"/>
        <end position="199"/>
    </location>
</feature>
<evidence type="ECO:0000256" key="2">
    <source>
        <dbReference type="ARBA" id="ARBA00022692"/>
    </source>
</evidence>
<evidence type="ECO:0000313" key="8">
    <source>
        <dbReference type="Proteomes" id="UP000219215"/>
    </source>
</evidence>
<evidence type="ECO:0000256" key="4">
    <source>
        <dbReference type="ARBA" id="ARBA00023136"/>
    </source>
</evidence>
<dbReference type="InterPro" id="IPR000620">
    <property type="entry name" value="EamA_dom"/>
</dbReference>
<feature type="transmembrane region" description="Helical" evidence="5">
    <location>
        <begin position="240"/>
        <end position="259"/>
    </location>
</feature>
<feature type="transmembrane region" description="Helical" evidence="5">
    <location>
        <begin position="36"/>
        <end position="54"/>
    </location>
</feature>
<dbReference type="AlphaFoldDB" id="A0A2C8FB21"/>
<keyword evidence="3 5" id="KW-1133">Transmembrane helix</keyword>
<dbReference type="InterPro" id="IPR037185">
    <property type="entry name" value="EmrE-like"/>
</dbReference>
<reference evidence="8" key="1">
    <citation type="submission" date="2017-09" db="EMBL/GenBank/DDBJ databases">
        <authorList>
            <person name="Regsiter A."/>
            <person name="William W."/>
        </authorList>
    </citation>
    <scope>NUCLEOTIDE SEQUENCE [LARGE SCALE GENOMIC DNA]</scope>
    <source>
        <strain evidence="8">500-1</strain>
    </source>
</reference>
<dbReference type="OrthoDB" id="9807937at2"/>
<keyword evidence="4 5" id="KW-0472">Membrane</keyword>
<feature type="transmembrane region" description="Helical" evidence="5">
    <location>
        <begin position="66"/>
        <end position="89"/>
    </location>
</feature>
<dbReference type="GO" id="GO:0016020">
    <property type="term" value="C:membrane"/>
    <property type="evidence" value="ECO:0007669"/>
    <property type="project" value="UniProtKB-SubCell"/>
</dbReference>
<evidence type="ECO:0000313" key="7">
    <source>
        <dbReference type="EMBL" id="SOB59229.1"/>
    </source>
</evidence>
<feature type="transmembrane region" description="Helical" evidence="5">
    <location>
        <begin position="12"/>
        <end position="30"/>
    </location>
</feature>
<feature type="domain" description="EamA" evidence="6">
    <location>
        <begin position="155"/>
        <end position="281"/>
    </location>
</feature>
<evidence type="ECO:0000256" key="1">
    <source>
        <dbReference type="ARBA" id="ARBA00004141"/>
    </source>
</evidence>
<dbReference type="Pfam" id="PF00892">
    <property type="entry name" value="EamA"/>
    <property type="match status" value="2"/>
</dbReference>
<comment type="subcellular location">
    <subcellularLocation>
        <location evidence="1">Membrane</location>
        <topology evidence="1">Multi-pass membrane protein</topology>
    </subcellularLocation>
</comment>
<keyword evidence="2 5" id="KW-0812">Transmembrane</keyword>
<organism evidence="7 8">
    <name type="scientific">Pseudodesulfovibrio profundus</name>
    <dbReference type="NCBI Taxonomy" id="57320"/>
    <lineage>
        <taxon>Bacteria</taxon>
        <taxon>Pseudomonadati</taxon>
        <taxon>Thermodesulfobacteriota</taxon>
        <taxon>Desulfovibrionia</taxon>
        <taxon>Desulfovibrionales</taxon>
        <taxon>Desulfovibrionaceae</taxon>
    </lineage>
</organism>
<keyword evidence="8" id="KW-1185">Reference proteome</keyword>
<feature type="transmembrane region" description="Helical" evidence="5">
    <location>
        <begin position="265"/>
        <end position="282"/>
    </location>
</feature>
<dbReference type="EMBL" id="LT907975">
    <property type="protein sequence ID" value="SOB59229.1"/>
    <property type="molecule type" value="Genomic_DNA"/>
</dbReference>
<dbReference type="SUPFAM" id="SSF103481">
    <property type="entry name" value="Multidrug resistance efflux transporter EmrE"/>
    <property type="match status" value="2"/>
</dbReference>
<evidence type="ECO:0000256" key="5">
    <source>
        <dbReference type="SAM" id="Phobius"/>
    </source>
</evidence>
<name>A0A2C8FB21_9BACT</name>
<proteinExistence type="predicted"/>
<dbReference type="Proteomes" id="UP000219215">
    <property type="component" value="Chromosome DPRO"/>
</dbReference>
<sequence>MFINLTPGMRFMLVGTILFSIGSLLIKLAGEHVPTMQLLFLRGVVGVVLCWVLLRRSGVGFFGNRRWFLLARGLVGFISLFAEFYALIHLPLADATAIIFTHPAIVALLAWFVLKERLGKWGLVAVGASLTGVALVCRPSFLFGVGKADLDPVAVAVALAGVLVTALAILVVRTLAKTEHPAVVMAYPPLLICLIGPFFSHDWVMPTPIEWLYIAGIAISMNLGQYFMTRGYAIESAARISGITCLEMVFAAMWGVSFLGEIPDYWTISGGTLIVLGTFLLGRDSLDDTPEKSVA</sequence>
<evidence type="ECO:0000259" key="6">
    <source>
        <dbReference type="Pfam" id="PF00892"/>
    </source>
</evidence>
<dbReference type="PANTHER" id="PTHR22911">
    <property type="entry name" value="ACYL-MALONYL CONDENSING ENZYME-RELATED"/>
    <property type="match status" value="1"/>
</dbReference>
<evidence type="ECO:0000256" key="3">
    <source>
        <dbReference type="ARBA" id="ARBA00022989"/>
    </source>
</evidence>
<feature type="transmembrane region" description="Helical" evidence="5">
    <location>
        <begin position="121"/>
        <end position="141"/>
    </location>
</feature>
<gene>
    <name evidence="7" type="ORF">DPRO_2323</name>
</gene>
<protein>
    <recommendedName>
        <fullName evidence="6">EamA domain-containing protein</fullName>
    </recommendedName>
</protein>